<dbReference type="InterPro" id="IPR051685">
    <property type="entry name" value="Ycf3/AcsC/BcsC/TPR_MFPF"/>
</dbReference>
<dbReference type="Pfam" id="PF13432">
    <property type="entry name" value="TPR_16"/>
    <property type="match status" value="2"/>
</dbReference>
<protein>
    <submittedName>
        <fullName evidence="4">Tetratricopeptide domain-containing protein, Staphylococcus aureus</fullName>
    </submittedName>
</protein>
<dbReference type="SMART" id="SM00028">
    <property type="entry name" value="TPR"/>
    <property type="match status" value="5"/>
</dbReference>
<dbReference type="SUPFAM" id="SSF81901">
    <property type="entry name" value="HCP-like"/>
    <property type="match status" value="1"/>
</dbReference>
<dbReference type="EMBL" id="KX712119">
    <property type="protein sequence ID" value="AQY75646.1"/>
    <property type="molecule type" value="Genomic_DNA"/>
</dbReference>
<sequence length="222" mass="25534">MHSEEQIVKLIQNKKFDEALSHLFENIEEDPKEVTNYINAGTILAEANDVERAEKFFQKAITVNESHGGAYYSLANLYYNQQRFEEAIKLYQHAIKRGLNDADTNFMLGMSFNELGAHTEALPYVMRAHELSEDDVEIGFQYGLTLCQLEMFDEAIMQLEKVLEKDSKHVDALYNLGLAKYMKNENAEEALVYFRKAVDIQPDHLLSGHAINMFEQLLEEEG</sequence>
<keyword evidence="1" id="KW-0677">Repeat</keyword>
<feature type="repeat" description="TPR" evidence="3">
    <location>
        <begin position="171"/>
        <end position="204"/>
    </location>
</feature>
<dbReference type="InterPro" id="IPR011990">
    <property type="entry name" value="TPR-like_helical_dom_sf"/>
</dbReference>
<evidence type="ECO:0000256" key="3">
    <source>
        <dbReference type="PROSITE-ProRule" id="PRU00339"/>
    </source>
</evidence>
<dbReference type="PANTHER" id="PTHR44943">
    <property type="entry name" value="CELLULOSE SYNTHASE OPERON PROTEIN C"/>
    <property type="match status" value="1"/>
</dbReference>
<dbReference type="Gene3D" id="1.25.40.10">
    <property type="entry name" value="Tetratricopeptide repeat domain"/>
    <property type="match status" value="1"/>
</dbReference>
<dbReference type="AlphaFoldDB" id="A0A1U9X4C5"/>
<accession>A0A1U9X4C5</accession>
<dbReference type="PROSITE" id="PS50005">
    <property type="entry name" value="TPR"/>
    <property type="match status" value="3"/>
</dbReference>
<keyword evidence="2 3" id="KW-0802">TPR repeat</keyword>
<dbReference type="Pfam" id="PF13181">
    <property type="entry name" value="TPR_8"/>
    <property type="match status" value="1"/>
</dbReference>
<feature type="repeat" description="TPR" evidence="3">
    <location>
        <begin position="68"/>
        <end position="101"/>
    </location>
</feature>
<dbReference type="PANTHER" id="PTHR44943:SF8">
    <property type="entry name" value="TPR REPEAT-CONTAINING PROTEIN MJ0263"/>
    <property type="match status" value="1"/>
</dbReference>
<evidence type="ECO:0000256" key="2">
    <source>
        <dbReference type="ARBA" id="ARBA00022803"/>
    </source>
</evidence>
<name>A0A1U9X4C5_STAEP</name>
<evidence type="ECO:0000313" key="4">
    <source>
        <dbReference type="EMBL" id="AQY75646.1"/>
    </source>
</evidence>
<organism evidence="4">
    <name type="scientific">Staphylococcus epidermidis</name>
    <dbReference type="NCBI Taxonomy" id="1282"/>
    <lineage>
        <taxon>Bacteria</taxon>
        <taxon>Bacillati</taxon>
        <taxon>Bacillota</taxon>
        <taxon>Bacilli</taxon>
        <taxon>Bacillales</taxon>
        <taxon>Staphylococcaceae</taxon>
        <taxon>Staphylococcus</taxon>
    </lineage>
</organism>
<feature type="repeat" description="TPR" evidence="3">
    <location>
        <begin position="34"/>
        <end position="67"/>
    </location>
</feature>
<dbReference type="InterPro" id="IPR019734">
    <property type="entry name" value="TPR_rpt"/>
</dbReference>
<proteinExistence type="predicted"/>
<evidence type="ECO:0000256" key="1">
    <source>
        <dbReference type="ARBA" id="ARBA00022737"/>
    </source>
</evidence>
<reference evidence="4" key="1">
    <citation type="journal article" date="2017" name="Front. Microbiol.">
        <title>Detection and Genetic Environment of Pleuromutilin-Lincosamide-Streptogramin A Resistance Genes in Staphylococci Isolated from Pets.</title>
        <authorList>
            <person name="Deng F."/>
            <person name="Wang H."/>
            <person name="Liao Y."/>
            <person name="Li J."/>
            <person name="Fessler A.T."/>
            <person name="Michael G.B."/>
            <person name="Schwarz S."/>
            <person name="Wang Y."/>
        </authorList>
    </citation>
    <scope>NUCLEOTIDE SEQUENCE</scope>
    <source>
        <strain evidence="4">138N</strain>
    </source>
</reference>
<dbReference type="PROSITE" id="PS50293">
    <property type="entry name" value="TPR_REGION"/>
    <property type="match status" value="1"/>
</dbReference>
<gene>
    <name evidence="4" type="primary">tpr</name>
</gene>